<keyword evidence="11" id="KW-1185">Reference proteome</keyword>
<gene>
    <name evidence="10" type="ORF">BST86_09630</name>
</gene>
<keyword evidence="6" id="KW-0057">Aromatic amino acid biosynthesis</keyword>
<name>A0A2S9WVD6_9FLAO</name>
<dbReference type="EC" id="2.5.1.19" evidence="3"/>
<keyword evidence="5 10" id="KW-0808">Transferase</keyword>
<protein>
    <recommendedName>
        <fullName evidence="3">3-phosphoshikimate 1-carboxyvinyltransferase</fullName>
        <ecNumber evidence="3">2.5.1.19</ecNumber>
    </recommendedName>
    <alternativeName>
        <fullName evidence="7">5-enolpyruvylshikimate-3-phosphate synthase</fullName>
    </alternativeName>
</protein>
<dbReference type="GO" id="GO:0009423">
    <property type="term" value="P:chorismate biosynthetic process"/>
    <property type="evidence" value="ECO:0007669"/>
    <property type="project" value="UniProtKB-UniPathway"/>
</dbReference>
<dbReference type="InterPro" id="IPR036968">
    <property type="entry name" value="Enolpyruvate_Tfrase_sf"/>
</dbReference>
<dbReference type="Pfam" id="PF00275">
    <property type="entry name" value="EPSP_synthase"/>
    <property type="match status" value="1"/>
</dbReference>
<dbReference type="AlphaFoldDB" id="A0A2S9WVD6"/>
<keyword evidence="4" id="KW-0028">Amino-acid biosynthesis</keyword>
<evidence type="ECO:0000313" key="10">
    <source>
        <dbReference type="EMBL" id="PRP67336.1"/>
    </source>
</evidence>
<evidence type="ECO:0000256" key="1">
    <source>
        <dbReference type="ARBA" id="ARBA00004811"/>
    </source>
</evidence>
<dbReference type="PANTHER" id="PTHR21090">
    <property type="entry name" value="AROM/DEHYDROQUINATE SYNTHASE"/>
    <property type="match status" value="1"/>
</dbReference>
<evidence type="ECO:0000256" key="5">
    <source>
        <dbReference type="ARBA" id="ARBA00022679"/>
    </source>
</evidence>
<dbReference type="GO" id="GO:0008652">
    <property type="term" value="P:amino acid biosynthetic process"/>
    <property type="evidence" value="ECO:0007669"/>
    <property type="project" value="UniProtKB-KW"/>
</dbReference>
<dbReference type="EMBL" id="MQUC01000003">
    <property type="protein sequence ID" value="PRP67336.1"/>
    <property type="molecule type" value="Genomic_DNA"/>
</dbReference>
<dbReference type="InterPro" id="IPR013792">
    <property type="entry name" value="RNA3'P_cycl/enolpyr_Trfase_a/b"/>
</dbReference>
<sequence>MNLKLRASQSKVQEPVEIKITGSKSESNRLLILQQQYPNLSVANLSNSDDTVHLKHALESDAQTLDIGHAGTAMRFLTAYLANQPGKKVILTGSQRMKERPIGILVDALRYLGAQIDYVEEEGYPPLQIEGKSLKGGEVTMDAGVSSQYLSALLLIGAQMENGLHLRLSGKLTSRPYLEMTTTMLTDIGLQVTFEDNHISIQPQKNIDQVEVTVESDWSSAGYWYGWVALQPAGYTVKLSAYKQISLQGDAQLARIYEKMGVKTRYGTNEITLTKSQEFEQPDGLEFDLTEQPDQAQTIFATCLGLGIDLKMTGLHTLRIKETDRIAAMEVEGARFRESEITSTSNSIHLHFPSDSPFNKTVRIDTYNDHRMALAFAPLCLKTDLIINDAGVVSKSYGDYWDDLKLVNVDITEI</sequence>
<evidence type="ECO:0000259" key="9">
    <source>
        <dbReference type="Pfam" id="PF00275"/>
    </source>
</evidence>
<comment type="similarity">
    <text evidence="2">Belongs to the EPSP synthase family.</text>
</comment>
<evidence type="ECO:0000256" key="6">
    <source>
        <dbReference type="ARBA" id="ARBA00023141"/>
    </source>
</evidence>
<dbReference type="GO" id="GO:0009073">
    <property type="term" value="P:aromatic amino acid family biosynthetic process"/>
    <property type="evidence" value="ECO:0007669"/>
    <property type="project" value="UniProtKB-KW"/>
</dbReference>
<dbReference type="RefSeq" id="WP_105983077.1">
    <property type="nucleotide sequence ID" value="NZ_MQUC01000003.1"/>
</dbReference>
<proteinExistence type="inferred from homology"/>
<comment type="caution">
    <text evidence="10">The sequence shown here is derived from an EMBL/GenBank/DDBJ whole genome shotgun (WGS) entry which is preliminary data.</text>
</comment>
<evidence type="ECO:0000256" key="3">
    <source>
        <dbReference type="ARBA" id="ARBA00012450"/>
    </source>
</evidence>
<dbReference type="OrthoDB" id="9809920at2"/>
<comment type="catalytic activity">
    <reaction evidence="8">
        <text>3-phosphoshikimate + phosphoenolpyruvate = 5-O-(1-carboxyvinyl)-3-phosphoshikimate + phosphate</text>
        <dbReference type="Rhea" id="RHEA:21256"/>
        <dbReference type="ChEBI" id="CHEBI:43474"/>
        <dbReference type="ChEBI" id="CHEBI:57701"/>
        <dbReference type="ChEBI" id="CHEBI:58702"/>
        <dbReference type="ChEBI" id="CHEBI:145989"/>
        <dbReference type="EC" id="2.5.1.19"/>
    </reaction>
    <physiologicalReaction direction="left-to-right" evidence="8">
        <dbReference type="Rhea" id="RHEA:21257"/>
    </physiologicalReaction>
</comment>
<dbReference type="SUPFAM" id="SSF55205">
    <property type="entry name" value="EPT/RTPC-like"/>
    <property type="match status" value="1"/>
</dbReference>
<evidence type="ECO:0000313" key="11">
    <source>
        <dbReference type="Proteomes" id="UP000239532"/>
    </source>
</evidence>
<feature type="domain" description="Enolpyruvate transferase" evidence="9">
    <location>
        <begin position="56"/>
        <end position="404"/>
    </location>
</feature>
<accession>A0A2S9WVD6</accession>
<dbReference type="PIRSF" id="PIRSF000505">
    <property type="entry name" value="EPSPS"/>
    <property type="match status" value="1"/>
</dbReference>
<organism evidence="10 11">
    <name type="scientific">Nonlabens agnitus</name>
    <dbReference type="NCBI Taxonomy" id="870484"/>
    <lineage>
        <taxon>Bacteria</taxon>
        <taxon>Pseudomonadati</taxon>
        <taxon>Bacteroidota</taxon>
        <taxon>Flavobacteriia</taxon>
        <taxon>Flavobacteriales</taxon>
        <taxon>Flavobacteriaceae</taxon>
        <taxon>Nonlabens</taxon>
    </lineage>
</organism>
<dbReference type="GO" id="GO:0003866">
    <property type="term" value="F:3-phosphoshikimate 1-carboxyvinyltransferase activity"/>
    <property type="evidence" value="ECO:0007669"/>
    <property type="project" value="UniProtKB-EC"/>
</dbReference>
<dbReference type="UniPathway" id="UPA00053">
    <property type="reaction ID" value="UER00089"/>
</dbReference>
<comment type="pathway">
    <text evidence="1">Metabolic intermediate biosynthesis; chorismate biosynthesis; chorismate from D-erythrose 4-phosphate and phosphoenolpyruvate: step 6/7.</text>
</comment>
<dbReference type="InterPro" id="IPR001986">
    <property type="entry name" value="Enolpyruvate_Tfrase_dom"/>
</dbReference>
<dbReference type="InterPro" id="IPR006264">
    <property type="entry name" value="EPSP_synthase"/>
</dbReference>
<reference evidence="10 11" key="1">
    <citation type="submission" date="2016-11" db="EMBL/GenBank/DDBJ databases">
        <title>Trade-off between light-utilization and light-protection in marine flavobacteria.</title>
        <authorList>
            <person name="Kumagai Y."/>
        </authorList>
    </citation>
    <scope>NUCLEOTIDE SEQUENCE [LARGE SCALE GENOMIC DNA]</scope>
    <source>
        <strain evidence="10 11">JCM 17109</strain>
    </source>
</reference>
<dbReference type="Proteomes" id="UP000239532">
    <property type="component" value="Unassembled WGS sequence"/>
</dbReference>
<dbReference type="Gene3D" id="3.65.10.10">
    <property type="entry name" value="Enolpyruvate transferase domain"/>
    <property type="match status" value="2"/>
</dbReference>
<evidence type="ECO:0000256" key="7">
    <source>
        <dbReference type="ARBA" id="ARBA00030046"/>
    </source>
</evidence>
<evidence type="ECO:0000256" key="4">
    <source>
        <dbReference type="ARBA" id="ARBA00022605"/>
    </source>
</evidence>
<evidence type="ECO:0000256" key="8">
    <source>
        <dbReference type="ARBA" id="ARBA00044633"/>
    </source>
</evidence>
<dbReference type="PANTHER" id="PTHR21090:SF5">
    <property type="entry name" value="PENTAFUNCTIONAL AROM POLYPEPTIDE"/>
    <property type="match status" value="1"/>
</dbReference>
<evidence type="ECO:0000256" key="2">
    <source>
        <dbReference type="ARBA" id="ARBA00009948"/>
    </source>
</evidence>